<feature type="region of interest" description="Disordered" evidence="1">
    <location>
        <begin position="42"/>
        <end position="68"/>
    </location>
</feature>
<protein>
    <submittedName>
        <fullName evidence="2">Uncharacterized protein</fullName>
    </submittedName>
</protein>
<evidence type="ECO:0000313" key="2">
    <source>
        <dbReference type="EMBL" id="QRC97400.1"/>
    </source>
</evidence>
<dbReference type="AlphaFoldDB" id="A0A7U2F6H3"/>
<name>A0A7U2F6H3_PHANO</name>
<accession>A0A7U2F6H3</accession>
<organism evidence="2 3">
    <name type="scientific">Phaeosphaeria nodorum (strain SN15 / ATCC MYA-4574 / FGSC 10173)</name>
    <name type="common">Glume blotch fungus</name>
    <name type="synonym">Parastagonospora nodorum</name>
    <dbReference type="NCBI Taxonomy" id="321614"/>
    <lineage>
        <taxon>Eukaryota</taxon>
        <taxon>Fungi</taxon>
        <taxon>Dikarya</taxon>
        <taxon>Ascomycota</taxon>
        <taxon>Pezizomycotina</taxon>
        <taxon>Dothideomycetes</taxon>
        <taxon>Pleosporomycetidae</taxon>
        <taxon>Pleosporales</taxon>
        <taxon>Pleosporineae</taxon>
        <taxon>Phaeosphaeriaceae</taxon>
        <taxon>Parastagonospora</taxon>
    </lineage>
</organism>
<evidence type="ECO:0000256" key="1">
    <source>
        <dbReference type="SAM" id="MobiDB-lite"/>
    </source>
</evidence>
<dbReference type="Proteomes" id="UP000663193">
    <property type="component" value="Chromosome 7"/>
</dbReference>
<gene>
    <name evidence="2" type="ORF">JI435_088180</name>
</gene>
<dbReference type="OrthoDB" id="3801233at2759"/>
<sequence>MASDPLRPPTTPPGSKASIVDTFYSADIPICEEQNLFVPSSMEEYEVPTAPPSPCSAPKLPDRPSPSFPDKFHESGVEMDTDDSDHYIIEADQGKCALCFLNCSDFSAYSRVAHMNRCWGGLLQRVKEHKDRQEKLADLQKRLEILIGKHKTKVQSASSLSDGSSVVDKAVPPSLSIEPVIASSPAGDANSNPDPEPSTTPPSSPLSSSIHTTSCLLCTLSLARLSPLNALAHRIYCLTLTDKCPTSCPICAANFHYPALWDKPEIIWHLHNCQNGGDLSLIDRDGFDALVAAWMGCMEVVERAVVGKMDGRAGVRVNDYKKKRDKGWGRGEGWYAAEPSKLRGGETLVEDGVEIARVIETWTPTWFREQQFRRHKFCVLLVPKDGRVFSRFRMQRMETELVYDDGEEEEEEEVEDYVSRERAVPTWSLPSIFDIGRPPGPRRMSVDSAMFNDTSDKENYVKPRILSIPGTTASRPSIFDVEDLEELDEIIRPTATRVSSTPISGVATDGIKTPSLLSLRPPPGLYRPLFSSADFDHIFDAPQDSLESVYTACIEAKMQDEDIADHDVVSNSSGSAVSDHGMSDYYAAKGATAREAANAALSDEAEPVYEEFQNFPSDRLEELPIVHLPPDIASTQQQNAHHPASPKPLEHEDRLVSDIDVDTATDFFSGCEDKTTVVLPHTKLEVEAQAQTVNAEQSAVPDEARIADVVEENDEDDTDAHEDWLVSRARTQAVLVGRISPGFSASFPMTPAHPTLPPSRVPNFLCASEPEDDDSDDMDTFYYYPPRRYLNENLPSSVVTDVTEDMAVEEVRERNKGLCVFGGVDELHE</sequence>
<feature type="compositionally biased region" description="Pro residues" evidence="1">
    <location>
        <begin position="194"/>
        <end position="204"/>
    </location>
</feature>
<feature type="region of interest" description="Disordered" evidence="1">
    <location>
        <begin position="182"/>
        <end position="206"/>
    </location>
</feature>
<proteinExistence type="predicted"/>
<evidence type="ECO:0000313" key="3">
    <source>
        <dbReference type="Proteomes" id="UP000663193"/>
    </source>
</evidence>
<dbReference type="VEuPathDB" id="FungiDB:JI435_088180"/>
<dbReference type="EMBL" id="CP069029">
    <property type="protein sequence ID" value="QRC97400.1"/>
    <property type="molecule type" value="Genomic_DNA"/>
</dbReference>
<reference evidence="3" key="1">
    <citation type="journal article" date="2021" name="BMC Genomics">
        <title>Chromosome-level genome assembly and manually-curated proteome of model necrotroph Parastagonospora nodorum Sn15 reveals a genome-wide trove of candidate effector homologs, and redundancy of virulence-related functions within an accessory chromosome.</title>
        <authorList>
            <person name="Bertazzoni S."/>
            <person name="Jones D.A.B."/>
            <person name="Phan H.T."/>
            <person name="Tan K.-C."/>
            <person name="Hane J.K."/>
        </authorList>
    </citation>
    <scope>NUCLEOTIDE SEQUENCE [LARGE SCALE GENOMIC DNA]</scope>
    <source>
        <strain evidence="3">SN15 / ATCC MYA-4574 / FGSC 10173)</strain>
    </source>
</reference>
<keyword evidence="3" id="KW-1185">Reference proteome</keyword>